<evidence type="ECO:0000313" key="6">
    <source>
        <dbReference type="Proteomes" id="UP000184251"/>
    </source>
</evidence>
<dbReference type="Gene3D" id="3.30.70.20">
    <property type="match status" value="1"/>
</dbReference>
<keyword evidence="6" id="KW-1185">Reference proteome</keyword>
<keyword evidence="3" id="KW-0411">Iron-sulfur</keyword>
<dbReference type="GO" id="GO:0046872">
    <property type="term" value="F:metal ion binding"/>
    <property type="evidence" value="ECO:0007669"/>
    <property type="project" value="UniProtKB-KW"/>
</dbReference>
<dbReference type="SUPFAM" id="SSF54862">
    <property type="entry name" value="4Fe-4S ferredoxins"/>
    <property type="match status" value="1"/>
</dbReference>
<evidence type="ECO:0000256" key="3">
    <source>
        <dbReference type="ARBA" id="ARBA00023014"/>
    </source>
</evidence>
<accession>A0A1M4WQ99</accession>
<dbReference type="OrthoDB" id="430408at2"/>
<dbReference type="InterPro" id="IPR017896">
    <property type="entry name" value="4Fe4S_Fe-S-bd"/>
</dbReference>
<dbReference type="InterPro" id="IPR052977">
    <property type="entry name" value="Polyferredoxin-like_ET"/>
</dbReference>
<sequence length="384" mass="43771">MIDKMIKANKDCMGCHACKNVCPTQCIIMTPDEEGFLYPKVEYSLCVKCKKCISVCPIINKARIVNNPQAYAAINKDEQIRLSSSSGGIFTLLAENAIKDDGVVFGAGYSEKFEVAHKSVEKIEELCELRGSKYVQSKIGNSYKLAKDFLDSGRKVLFSGTPCQIAGLNSYLNRSYENLITQDFICHGVPSPIAWRKYIEYRETKAESKVSQVEFRNKDKGWKQFSVSFIFENDIGYSKNLNEDLYMRAFLKDLCLRPSCYDCEFKTLNRQSDLTLADFWGIEKVLPEMDDDKGTSLIIVNNKKGQEVFNSISGNMKFKEVDINEAVKYNSAAIKSVNYNPKRKEFLSALNTMPFNKLVDKYCDESFVVKFKRRARRVIKNALK</sequence>
<evidence type="ECO:0000256" key="1">
    <source>
        <dbReference type="ARBA" id="ARBA00022723"/>
    </source>
</evidence>
<name>A0A1M4WQ99_9FIRM</name>
<gene>
    <name evidence="5" type="ORF">SAMN02746064_01317</name>
</gene>
<feature type="domain" description="4Fe-4S ferredoxin-type" evidence="4">
    <location>
        <begin position="4"/>
        <end position="32"/>
    </location>
</feature>
<dbReference type="PANTHER" id="PTHR43193">
    <property type="match status" value="1"/>
</dbReference>
<dbReference type="PROSITE" id="PS00198">
    <property type="entry name" value="4FE4S_FER_1"/>
    <property type="match status" value="2"/>
</dbReference>
<organism evidence="5 6">
    <name type="scientific">Alkalibacter saccharofermentans DSM 14828</name>
    <dbReference type="NCBI Taxonomy" id="1120975"/>
    <lineage>
        <taxon>Bacteria</taxon>
        <taxon>Bacillati</taxon>
        <taxon>Bacillota</taxon>
        <taxon>Clostridia</taxon>
        <taxon>Eubacteriales</taxon>
        <taxon>Eubacteriaceae</taxon>
        <taxon>Alkalibacter</taxon>
    </lineage>
</organism>
<protein>
    <submittedName>
        <fullName evidence="5">Coenzyme F420-reducing hydrogenase, beta subunit</fullName>
    </submittedName>
</protein>
<dbReference type="PROSITE" id="PS51379">
    <property type="entry name" value="4FE4S_FER_2"/>
    <property type="match status" value="2"/>
</dbReference>
<dbReference type="Pfam" id="PF04432">
    <property type="entry name" value="FrhB_FdhB_C"/>
    <property type="match status" value="1"/>
</dbReference>
<dbReference type="RefSeq" id="WP_073270346.1">
    <property type="nucleotide sequence ID" value="NZ_FQTU01000007.1"/>
</dbReference>
<dbReference type="InterPro" id="IPR017900">
    <property type="entry name" value="4Fe4S_Fe_S_CS"/>
</dbReference>
<evidence type="ECO:0000313" key="5">
    <source>
        <dbReference type="EMBL" id="SHE83384.1"/>
    </source>
</evidence>
<dbReference type="EMBL" id="FQTU01000007">
    <property type="protein sequence ID" value="SHE83384.1"/>
    <property type="molecule type" value="Genomic_DNA"/>
</dbReference>
<keyword evidence="2" id="KW-0408">Iron</keyword>
<evidence type="ECO:0000259" key="4">
    <source>
        <dbReference type="PROSITE" id="PS51379"/>
    </source>
</evidence>
<dbReference type="Pfam" id="PF12838">
    <property type="entry name" value="Fer4_7"/>
    <property type="match status" value="1"/>
</dbReference>
<dbReference type="GO" id="GO:0051536">
    <property type="term" value="F:iron-sulfur cluster binding"/>
    <property type="evidence" value="ECO:0007669"/>
    <property type="project" value="UniProtKB-KW"/>
</dbReference>
<dbReference type="InterPro" id="IPR007525">
    <property type="entry name" value="FrhB_FdhB_C"/>
</dbReference>
<dbReference type="PANTHER" id="PTHR43193:SF2">
    <property type="entry name" value="POLYFERREDOXIN PROTEIN FWDF"/>
    <property type="match status" value="1"/>
</dbReference>
<keyword evidence="1" id="KW-0479">Metal-binding</keyword>
<evidence type="ECO:0000256" key="2">
    <source>
        <dbReference type="ARBA" id="ARBA00023004"/>
    </source>
</evidence>
<reference evidence="5 6" key="1">
    <citation type="submission" date="2016-11" db="EMBL/GenBank/DDBJ databases">
        <authorList>
            <person name="Jaros S."/>
            <person name="Januszkiewicz K."/>
            <person name="Wedrychowicz H."/>
        </authorList>
    </citation>
    <scope>NUCLEOTIDE SEQUENCE [LARGE SCALE GENOMIC DNA]</scope>
    <source>
        <strain evidence="5 6">DSM 14828</strain>
    </source>
</reference>
<dbReference type="AlphaFoldDB" id="A0A1M4WQ99"/>
<dbReference type="STRING" id="1120975.SAMN02746064_01317"/>
<dbReference type="Proteomes" id="UP000184251">
    <property type="component" value="Unassembled WGS sequence"/>
</dbReference>
<feature type="domain" description="4Fe-4S ferredoxin-type" evidence="4">
    <location>
        <begin position="37"/>
        <end position="67"/>
    </location>
</feature>
<proteinExistence type="predicted"/>